<dbReference type="AlphaFoldDB" id="A0A177CYZ5"/>
<organism evidence="2 3">
    <name type="scientific">Paraphaeosphaeria sporulosa</name>
    <dbReference type="NCBI Taxonomy" id="1460663"/>
    <lineage>
        <taxon>Eukaryota</taxon>
        <taxon>Fungi</taxon>
        <taxon>Dikarya</taxon>
        <taxon>Ascomycota</taxon>
        <taxon>Pezizomycotina</taxon>
        <taxon>Dothideomycetes</taxon>
        <taxon>Pleosporomycetidae</taxon>
        <taxon>Pleosporales</taxon>
        <taxon>Massarineae</taxon>
        <taxon>Didymosphaeriaceae</taxon>
        <taxon>Paraphaeosphaeria</taxon>
    </lineage>
</organism>
<dbReference type="RefSeq" id="XP_018042492.1">
    <property type="nucleotide sequence ID" value="XM_018179881.1"/>
</dbReference>
<proteinExistence type="predicted"/>
<sequence length="332" mass="36391">MLYTVLPAIVQDRIPTLPSIRRALSDMRATSRPLNNPRTASDTSLPRSPPPGYTSRPTSAVLSQHSSNRSSIYNTRDDEDMFQEALSESMASPISTPPPFAVSETHTGIKWKYANQGVSLSAQAYAESQSPHLDDTSVILTRQMYIHSLTYLLRGLPTALSPEEAISLQAALPPDLVINTPCDHDLPFANSSRDTSPPSDPSILHRIIATVVFETFVLLQFLLPYIKLFLGHAYRFERKHNVAQRLVNSGIMGADAVRRTGMQLTHTICQMNDGKVGVALSDLMFWCVRGVTGGLQQGIQEGFGLLGRDEERPRTPARPGSARGGSAKGRKL</sequence>
<protein>
    <submittedName>
        <fullName evidence="2">Uncharacterized protein</fullName>
    </submittedName>
</protein>
<gene>
    <name evidence="2" type="ORF">CC84DRAFT_1170915</name>
</gene>
<name>A0A177CYZ5_9PLEO</name>
<dbReference type="InParanoid" id="A0A177CYZ5"/>
<dbReference type="Proteomes" id="UP000077069">
    <property type="component" value="Unassembled WGS sequence"/>
</dbReference>
<feature type="compositionally biased region" description="Polar residues" evidence="1">
    <location>
        <begin position="55"/>
        <end position="74"/>
    </location>
</feature>
<evidence type="ECO:0000256" key="1">
    <source>
        <dbReference type="SAM" id="MobiDB-lite"/>
    </source>
</evidence>
<feature type="compositionally biased region" description="Gly residues" evidence="1">
    <location>
        <begin position="322"/>
        <end position="332"/>
    </location>
</feature>
<dbReference type="OrthoDB" id="190201at2759"/>
<evidence type="ECO:0000313" key="3">
    <source>
        <dbReference type="Proteomes" id="UP000077069"/>
    </source>
</evidence>
<accession>A0A177CYZ5</accession>
<dbReference type="GeneID" id="28763367"/>
<dbReference type="EMBL" id="KV441548">
    <property type="protein sequence ID" value="OAG12127.1"/>
    <property type="molecule type" value="Genomic_DNA"/>
</dbReference>
<keyword evidence="3" id="KW-1185">Reference proteome</keyword>
<feature type="region of interest" description="Disordered" evidence="1">
    <location>
        <begin position="26"/>
        <end position="75"/>
    </location>
</feature>
<evidence type="ECO:0000313" key="2">
    <source>
        <dbReference type="EMBL" id="OAG12127.1"/>
    </source>
</evidence>
<reference evidence="2 3" key="1">
    <citation type="submission" date="2016-05" db="EMBL/GenBank/DDBJ databases">
        <title>Comparative analysis of secretome profiles of manganese(II)-oxidizing ascomycete fungi.</title>
        <authorList>
            <consortium name="DOE Joint Genome Institute"/>
            <person name="Zeiner C.A."/>
            <person name="Purvine S.O."/>
            <person name="Zink E.M."/>
            <person name="Wu S."/>
            <person name="Pasa-Tolic L."/>
            <person name="Chaput D.L."/>
            <person name="Haridas S."/>
            <person name="Grigoriev I.V."/>
            <person name="Santelli C.M."/>
            <person name="Hansel C.M."/>
        </authorList>
    </citation>
    <scope>NUCLEOTIDE SEQUENCE [LARGE SCALE GENOMIC DNA]</scope>
    <source>
        <strain evidence="2 3">AP3s5-JAC2a</strain>
    </source>
</reference>
<feature type="region of interest" description="Disordered" evidence="1">
    <location>
        <begin position="306"/>
        <end position="332"/>
    </location>
</feature>
<feature type="compositionally biased region" description="Polar residues" evidence="1">
    <location>
        <begin position="32"/>
        <end position="46"/>
    </location>
</feature>